<comment type="caution">
    <text evidence="1">The sequence shown here is derived from an EMBL/GenBank/DDBJ whole genome shotgun (WGS) entry which is preliminary data.</text>
</comment>
<dbReference type="Proteomes" id="UP000607645">
    <property type="component" value="Unassembled WGS sequence"/>
</dbReference>
<dbReference type="EMBL" id="JACOPQ010000002">
    <property type="protein sequence ID" value="MBC5736232.1"/>
    <property type="molecule type" value="Genomic_DNA"/>
</dbReference>
<reference evidence="1" key="1">
    <citation type="submission" date="2020-08" db="EMBL/GenBank/DDBJ databases">
        <title>Genome public.</title>
        <authorList>
            <person name="Liu C."/>
            <person name="Sun Q."/>
        </authorList>
    </citation>
    <scope>NUCLEOTIDE SEQUENCE</scope>
    <source>
        <strain evidence="1">NSJ-52</strain>
    </source>
</reference>
<proteinExistence type="predicted"/>
<name>A0A8J6M796_9FIRM</name>
<protein>
    <submittedName>
        <fullName evidence="1">Uncharacterized protein</fullName>
    </submittedName>
</protein>
<evidence type="ECO:0000313" key="2">
    <source>
        <dbReference type="Proteomes" id="UP000607645"/>
    </source>
</evidence>
<keyword evidence="2" id="KW-1185">Reference proteome</keyword>
<evidence type="ECO:0000313" key="1">
    <source>
        <dbReference type="EMBL" id="MBC5736232.1"/>
    </source>
</evidence>
<sequence>MERRDYHYEVCSDGAALVMFGIRSNSGVCVRRVSSDFLEVDRLVRKCNRLQVSPIHLGDVVEDYCRG</sequence>
<organism evidence="1 2">
    <name type="scientific">Lawsonibacter faecis</name>
    <dbReference type="NCBI Taxonomy" id="2763052"/>
    <lineage>
        <taxon>Bacteria</taxon>
        <taxon>Bacillati</taxon>
        <taxon>Bacillota</taxon>
        <taxon>Clostridia</taxon>
        <taxon>Eubacteriales</taxon>
        <taxon>Oscillospiraceae</taxon>
        <taxon>Lawsonibacter</taxon>
    </lineage>
</organism>
<accession>A0A8J6M796</accession>
<dbReference type="RefSeq" id="WP_186918590.1">
    <property type="nucleotide sequence ID" value="NZ_JACOPQ010000002.1"/>
</dbReference>
<gene>
    <name evidence="1" type="ORF">H8S62_04310</name>
</gene>
<dbReference type="AlphaFoldDB" id="A0A8J6M796"/>
<dbReference type="InterPro" id="IPR017016">
    <property type="entry name" value="UCP033595"/>
</dbReference>
<dbReference type="Pfam" id="PF20124">
    <property type="entry name" value="DUF6514"/>
    <property type="match status" value="1"/>
</dbReference>